<accession>A0A1N6CZK2</accession>
<sequence>MNDESRKIEVPEELGDEIGGNGRVYFENVVIDNMLDALLELSATVWTHHDRVIVLEKILASKGIDVSAEIEAHLPGEEEIAARAAERDAFVERVFGAFLRRPTHNLADKADI</sequence>
<dbReference type="EMBL" id="FSQW01000001">
    <property type="protein sequence ID" value="SIN64018.1"/>
    <property type="molecule type" value="Genomic_DNA"/>
</dbReference>
<evidence type="ECO:0000313" key="2">
    <source>
        <dbReference type="Proteomes" id="UP000185192"/>
    </source>
</evidence>
<keyword evidence="2" id="KW-1185">Reference proteome</keyword>
<organism evidence="1 2">
    <name type="scientific">Parasphingorhabdus marina DSM 22363</name>
    <dbReference type="NCBI Taxonomy" id="1123272"/>
    <lineage>
        <taxon>Bacteria</taxon>
        <taxon>Pseudomonadati</taxon>
        <taxon>Pseudomonadota</taxon>
        <taxon>Alphaproteobacteria</taxon>
        <taxon>Sphingomonadales</taxon>
        <taxon>Sphingomonadaceae</taxon>
        <taxon>Parasphingorhabdus</taxon>
    </lineage>
</organism>
<proteinExistence type="predicted"/>
<dbReference type="STRING" id="1123272.SAMN02745824_1332"/>
<dbReference type="AlphaFoldDB" id="A0A1N6CZK2"/>
<gene>
    <name evidence="1" type="ORF">SAMN02745824_1332</name>
</gene>
<name>A0A1N6CZK2_9SPHN</name>
<reference evidence="2" key="1">
    <citation type="submission" date="2016-11" db="EMBL/GenBank/DDBJ databases">
        <authorList>
            <person name="Varghese N."/>
            <person name="Submissions S."/>
        </authorList>
    </citation>
    <scope>NUCLEOTIDE SEQUENCE [LARGE SCALE GENOMIC DNA]</scope>
    <source>
        <strain evidence="2">DSM 22363</strain>
    </source>
</reference>
<dbReference type="RefSeq" id="WP_143182741.1">
    <property type="nucleotide sequence ID" value="NZ_FSQW01000001.1"/>
</dbReference>
<dbReference type="OrthoDB" id="7605490at2"/>
<dbReference type="Proteomes" id="UP000185192">
    <property type="component" value="Unassembled WGS sequence"/>
</dbReference>
<evidence type="ECO:0000313" key="1">
    <source>
        <dbReference type="EMBL" id="SIN64018.1"/>
    </source>
</evidence>
<protein>
    <submittedName>
        <fullName evidence="1">Uncharacterized protein</fullName>
    </submittedName>
</protein>